<dbReference type="EMBL" id="QAYG01000015">
    <property type="protein sequence ID" value="PTW53930.1"/>
    <property type="molecule type" value="Genomic_DNA"/>
</dbReference>
<reference evidence="1 2" key="1">
    <citation type="submission" date="2018-04" db="EMBL/GenBank/DDBJ databases">
        <title>Genomic Encyclopedia of Archaeal and Bacterial Type Strains, Phase II (KMG-II): from individual species to whole genera.</title>
        <authorList>
            <person name="Goeker M."/>
        </authorList>
    </citation>
    <scope>NUCLEOTIDE SEQUENCE [LARGE SCALE GENOMIC DNA]</scope>
    <source>
        <strain evidence="1 2">DSM 23382</strain>
    </source>
</reference>
<dbReference type="InterPro" id="IPR009734">
    <property type="entry name" value="Myoviridae_GpU"/>
</dbReference>
<organism evidence="1 2">
    <name type="scientific">Breoghania corrubedonensis</name>
    <dbReference type="NCBI Taxonomy" id="665038"/>
    <lineage>
        <taxon>Bacteria</taxon>
        <taxon>Pseudomonadati</taxon>
        <taxon>Pseudomonadota</taxon>
        <taxon>Alphaproteobacteria</taxon>
        <taxon>Hyphomicrobiales</taxon>
        <taxon>Stappiaceae</taxon>
        <taxon>Breoghania</taxon>
    </lineage>
</organism>
<protein>
    <recommendedName>
        <fullName evidence="3">Phage protein U</fullName>
    </recommendedName>
</protein>
<keyword evidence="2" id="KW-1185">Reference proteome</keyword>
<evidence type="ECO:0008006" key="3">
    <source>
        <dbReference type="Google" id="ProtNLM"/>
    </source>
</evidence>
<evidence type="ECO:0000313" key="1">
    <source>
        <dbReference type="EMBL" id="PTW53930.1"/>
    </source>
</evidence>
<dbReference type="Pfam" id="PF06995">
    <property type="entry name" value="Phage_P2_GpU"/>
    <property type="match status" value="1"/>
</dbReference>
<dbReference type="Proteomes" id="UP000244081">
    <property type="component" value="Unassembled WGS sequence"/>
</dbReference>
<accession>A0A2T5UQY9</accession>
<sequence length="138" mass="15030">MALGGFAFEALGFSYEDVGRTLSTPWAKQAVAQRFDALQWTGPGEDEIEIKGAIFPQEFGGTASLEGLRQAAQTGVALMMVSLGGTIFGYHTIQSISEDRSYHDAFGQPRKNAYRIKLLRYTETPAASPLNSFVTLFA</sequence>
<name>A0A2T5UQY9_9HYPH</name>
<evidence type="ECO:0000313" key="2">
    <source>
        <dbReference type="Proteomes" id="UP000244081"/>
    </source>
</evidence>
<gene>
    <name evidence="1" type="ORF">C8N35_11550</name>
</gene>
<proteinExistence type="predicted"/>
<dbReference type="AlphaFoldDB" id="A0A2T5UQY9"/>
<comment type="caution">
    <text evidence="1">The sequence shown here is derived from an EMBL/GenBank/DDBJ whole genome shotgun (WGS) entry which is preliminary data.</text>
</comment>